<keyword evidence="2" id="KW-1133">Transmembrane helix</keyword>
<organism evidence="3 4">
    <name type="scientific">Salimicrobium halophilum</name>
    <dbReference type="NCBI Taxonomy" id="86666"/>
    <lineage>
        <taxon>Bacteria</taxon>
        <taxon>Bacillati</taxon>
        <taxon>Bacillota</taxon>
        <taxon>Bacilli</taxon>
        <taxon>Bacillales</taxon>
        <taxon>Bacillaceae</taxon>
        <taxon>Salimicrobium</taxon>
    </lineage>
</organism>
<evidence type="ECO:0000256" key="1">
    <source>
        <dbReference type="SAM" id="MobiDB-lite"/>
    </source>
</evidence>
<keyword evidence="4" id="KW-1185">Reference proteome</keyword>
<keyword evidence="2" id="KW-0472">Membrane</keyword>
<dbReference type="STRING" id="86666.SAMN04490247_0127"/>
<evidence type="ECO:0000313" key="3">
    <source>
        <dbReference type="EMBL" id="SDI94606.1"/>
    </source>
</evidence>
<keyword evidence="2" id="KW-0812">Transmembrane</keyword>
<dbReference type="OrthoDB" id="2692154at2"/>
<evidence type="ECO:0000313" key="4">
    <source>
        <dbReference type="Proteomes" id="UP000199225"/>
    </source>
</evidence>
<name>A0A1G8PQP7_9BACI</name>
<gene>
    <name evidence="3" type="ORF">SAMN04490247_0127</name>
</gene>
<dbReference type="EMBL" id="FNEV01000001">
    <property type="protein sequence ID" value="SDI94606.1"/>
    <property type="molecule type" value="Genomic_DNA"/>
</dbReference>
<sequence length="144" mass="16671">MQDFISAIFSNIFVIGAVLYGLFALFRNAQEGSRAEETPPPSSSSEETPKMTSTLEEQYNRMKNHQEEEVQGDTIQVEKSSSREHDAILDHGELVVEKRENETMKVHPFLEEQWTKKRLRDGVIMSEILGPPRAKKPHRTFRRR</sequence>
<dbReference type="AlphaFoldDB" id="A0A1G8PQP7"/>
<protein>
    <submittedName>
        <fullName evidence="3">Uncharacterized protein</fullName>
    </submittedName>
</protein>
<feature type="region of interest" description="Disordered" evidence="1">
    <location>
        <begin position="32"/>
        <end position="86"/>
    </location>
</feature>
<dbReference type="Proteomes" id="UP000199225">
    <property type="component" value="Unassembled WGS sequence"/>
</dbReference>
<feature type="transmembrane region" description="Helical" evidence="2">
    <location>
        <begin position="6"/>
        <end position="26"/>
    </location>
</feature>
<evidence type="ECO:0000256" key="2">
    <source>
        <dbReference type="SAM" id="Phobius"/>
    </source>
</evidence>
<feature type="compositionally biased region" description="Low complexity" evidence="1">
    <location>
        <begin position="43"/>
        <end position="54"/>
    </location>
</feature>
<proteinExistence type="predicted"/>
<reference evidence="4" key="1">
    <citation type="submission" date="2016-10" db="EMBL/GenBank/DDBJ databases">
        <authorList>
            <person name="Varghese N."/>
            <person name="Submissions S."/>
        </authorList>
    </citation>
    <scope>NUCLEOTIDE SEQUENCE [LARGE SCALE GENOMIC DNA]</scope>
    <source>
        <strain evidence="4">DSM 4771</strain>
    </source>
</reference>
<feature type="compositionally biased region" description="Basic and acidic residues" evidence="1">
    <location>
        <begin position="58"/>
        <end position="68"/>
    </location>
</feature>
<dbReference type="RefSeq" id="WP_093190788.1">
    <property type="nucleotide sequence ID" value="NZ_FNEV01000001.1"/>
</dbReference>
<accession>A0A1G8PQP7</accession>